<evidence type="ECO:0000313" key="1">
    <source>
        <dbReference type="EMBL" id="JAH04891.1"/>
    </source>
</evidence>
<name>A0A0E9PJT8_ANGAN</name>
<dbReference type="EMBL" id="GBXM01103686">
    <property type="protein sequence ID" value="JAH04891.1"/>
    <property type="molecule type" value="Transcribed_RNA"/>
</dbReference>
<protein>
    <submittedName>
        <fullName evidence="1">Uncharacterized protein</fullName>
    </submittedName>
</protein>
<accession>A0A0E9PJT8</accession>
<proteinExistence type="predicted"/>
<sequence>MLSVIILDHSGDKFGLVNVLLETSLVLCDHMEEIHASHAQQMTTLWR</sequence>
<organism evidence="1">
    <name type="scientific">Anguilla anguilla</name>
    <name type="common">European freshwater eel</name>
    <name type="synonym">Muraena anguilla</name>
    <dbReference type="NCBI Taxonomy" id="7936"/>
    <lineage>
        <taxon>Eukaryota</taxon>
        <taxon>Metazoa</taxon>
        <taxon>Chordata</taxon>
        <taxon>Craniata</taxon>
        <taxon>Vertebrata</taxon>
        <taxon>Euteleostomi</taxon>
        <taxon>Actinopterygii</taxon>
        <taxon>Neopterygii</taxon>
        <taxon>Teleostei</taxon>
        <taxon>Anguilliformes</taxon>
        <taxon>Anguillidae</taxon>
        <taxon>Anguilla</taxon>
    </lineage>
</organism>
<dbReference type="AlphaFoldDB" id="A0A0E9PJT8"/>
<reference evidence="1" key="2">
    <citation type="journal article" date="2015" name="Fish Shellfish Immunol.">
        <title>Early steps in the European eel (Anguilla anguilla)-Vibrio vulnificus interaction in the gills: Role of the RtxA13 toxin.</title>
        <authorList>
            <person name="Callol A."/>
            <person name="Pajuelo D."/>
            <person name="Ebbesson L."/>
            <person name="Teles M."/>
            <person name="MacKenzie S."/>
            <person name="Amaro C."/>
        </authorList>
    </citation>
    <scope>NUCLEOTIDE SEQUENCE</scope>
</reference>
<reference evidence="1" key="1">
    <citation type="submission" date="2014-11" db="EMBL/GenBank/DDBJ databases">
        <authorList>
            <person name="Amaro Gonzalez C."/>
        </authorList>
    </citation>
    <scope>NUCLEOTIDE SEQUENCE</scope>
</reference>